<comment type="caution">
    <text evidence="2">The sequence shown here is derived from an EMBL/GenBank/DDBJ whole genome shotgun (WGS) entry which is preliminary data.</text>
</comment>
<reference evidence="2" key="1">
    <citation type="submission" date="2023-03" db="EMBL/GenBank/DDBJ databases">
        <title>Massive genome expansion in bonnet fungi (Mycena s.s.) driven by repeated elements and novel gene families across ecological guilds.</title>
        <authorList>
            <consortium name="Lawrence Berkeley National Laboratory"/>
            <person name="Harder C.B."/>
            <person name="Miyauchi S."/>
            <person name="Viragh M."/>
            <person name="Kuo A."/>
            <person name="Thoen E."/>
            <person name="Andreopoulos B."/>
            <person name="Lu D."/>
            <person name="Skrede I."/>
            <person name="Drula E."/>
            <person name="Henrissat B."/>
            <person name="Morin E."/>
            <person name="Kohler A."/>
            <person name="Barry K."/>
            <person name="LaButti K."/>
            <person name="Morin E."/>
            <person name="Salamov A."/>
            <person name="Lipzen A."/>
            <person name="Mereny Z."/>
            <person name="Hegedus B."/>
            <person name="Baldrian P."/>
            <person name="Stursova M."/>
            <person name="Weitz H."/>
            <person name="Taylor A."/>
            <person name="Grigoriev I.V."/>
            <person name="Nagy L.G."/>
            <person name="Martin F."/>
            <person name="Kauserud H."/>
        </authorList>
    </citation>
    <scope>NUCLEOTIDE SEQUENCE</scope>
    <source>
        <strain evidence="2">CBHHK067</strain>
    </source>
</reference>
<dbReference type="PROSITE" id="PS50181">
    <property type="entry name" value="FBOX"/>
    <property type="match status" value="1"/>
</dbReference>
<sequence>MLTTRIYTSLHPTALLNLPLETIHEICSYIGLADLIWFSISCQFLWEIGRQQIYRRIEAIAANQSWAGDRIICVGDYLRNDDIPENLLTPEEEEEFTGEDEDGEIFTLYFLQRAQPGVLRNLSRRQFVRESALVDLKAGELEELKNVGFSEVVLSRICFSSDSSVSMSYDGGIHRGVWAGDRFDIVGSEWLQGLEDDASWTDVSDEQVRSLDFGFRSDFFDYVKAPNFQSLSSEELAKCLHSVPSLLTLQLESDNDDDDAPPVFECLTEVSIIPHLRALTMHISGSVEYEPVVEMVCSRRDTPLRTIHLSLDVKTCDWKNPFSYYDGGWLLSQIFRDALETLGVEVYVKTPDGSWPESLEARSFLRSC</sequence>
<evidence type="ECO:0000313" key="2">
    <source>
        <dbReference type="EMBL" id="KAJ7652602.1"/>
    </source>
</evidence>
<dbReference type="InterPro" id="IPR001810">
    <property type="entry name" value="F-box_dom"/>
</dbReference>
<organism evidence="2 3">
    <name type="scientific">Mycena rosella</name>
    <name type="common">Pink bonnet</name>
    <name type="synonym">Agaricus rosellus</name>
    <dbReference type="NCBI Taxonomy" id="1033263"/>
    <lineage>
        <taxon>Eukaryota</taxon>
        <taxon>Fungi</taxon>
        <taxon>Dikarya</taxon>
        <taxon>Basidiomycota</taxon>
        <taxon>Agaricomycotina</taxon>
        <taxon>Agaricomycetes</taxon>
        <taxon>Agaricomycetidae</taxon>
        <taxon>Agaricales</taxon>
        <taxon>Marasmiineae</taxon>
        <taxon>Mycenaceae</taxon>
        <taxon>Mycena</taxon>
    </lineage>
</organism>
<accession>A0AAD7CLZ6</accession>
<keyword evidence="3" id="KW-1185">Reference proteome</keyword>
<dbReference type="AlphaFoldDB" id="A0AAD7CLZ6"/>
<name>A0AAD7CLZ6_MYCRO</name>
<evidence type="ECO:0000313" key="3">
    <source>
        <dbReference type="Proteomes" id="UP001221757"/>
    </source>
</evidence>
<evidence type="ECO:0000259" key="1">
    <source>
        <dbReference type="PROSITE" id="PS50181"/>
    </source>
</evidence>
<gene>
    <name evidence="2" type="ORF">B0H17DRAFT_1214917</name>
</gene>
<protein>
    <recommendedName>
        <fullName evidence="1">F-box domain-containing protein</fullName>
    </recommendedName>
</protein>
<proteinExistence type="predicted"/>
<dbReference type="EMBL" id="JARKIE010000345">
    <property type="protein sequence ID" value="KAJ7652602.1"/>
    <property type="molecule type" value="Genomic_DNA"/>
</dbReference>
<dbReference type="Proteomes" id="UP001221757">
    <property type="component" value="Unassembled WGS sequence"/>
</dbReference>
<feature type="domain" description="F-box" evidence="1">
    <location>
        <begin position="12"/>
        <end position="57"/>
    </location>
</feature>